<dbReference type="SUPFAM" id="SSF88874">
    <property type="entry name" value="Receptor-binding domain of short tail fibre protein gp12"/>
    <property type="match status" value="1"/>
</dbReference>
<dbReference type="InterPro" id="IPR037053">
    <property type="entry name" value="Phage_tail_collar_dom_sf"/>
</dbReference>
<organism evidence="3 4">
    <name type="scientific">Aquisalinus flavus</name>
    <dbReference type="NCBI Taxonomy" id="1526572"/>
    <lineage>
        <taxon>Bacteria</taxon>
        <taxon>Pseudomonadati</taxon>
        <taxon>Pseudomonadota</taxon>
        <taxon>Alphaproteobacteria</taxon>
        <taxon>Parvularculales</taxon>
        <taxon>Parvularculaceae</taxon>
        <taxon>Aquisalinus</taxon>
    </lineage>
</organism>
<accession>A0A8J2V211</accession>
<feature type="signal peptide" evidence="1">
    <location>
        <begin position="1"/>
        <end position="20"/>
    </location>
</feature>
<feature type="chain" id="PRO_5035266686" evidence="1">
    <location>
        <begin position="21"/>
        <end position="200"/>
    </location>
</feature>
<keyword evidence="1" id="KW-0732">Signal</keyword>
<protein>
    <submittedName>
        <fullName evidence="3">Tail Collar domain-containing protein</fullName>
    </submittedName>
</protein>
<evidence type="ECO:0000313" key="4">
    <source>
        <dbReference type="Proteomes" id="UP000613582"/>
    </source>
</evidence>
<evidence type="ECO:0000313" key="3">
    <source>
        <dbReference type="EMBL" id="GGC97365.1"/>
    </source>
</evidence>
<dbReference type="EMBL" id="BMGH01000001">
    <property type="protein sequence ID" value="GGC97365.1"/>
    <property type="molecule type" value="Genomic_DNA"/>
</dbReference>
<dbReference type="Pfam" id="PF07484">
    <property type="entry name" value="Collar"/>
    <property type="match status" value="1"/>
</dbReference>
<gene>
    <name evidence="3" type="ORF">GCM10011342_02870</name>
</gene>
<keyword evidence="4" id="KW-1185">Reference proteome</keyword>
<dbReference type="InterPro" id="IPR011083">
    <property type="entry name" value="Phage_tail_collar_dom"/>
</dbReference>
<proteinExistence type="predicted"/>
<name>A0A8J2V211_9PROT</name>
<evidence type="ECO:0000259" key="2">
    <source>
        <dbReference type="Pfam" id="PF07484"/>
    </source>
</evidence>
<dbReference type="Proteomes" id="UP000613582">
    <property type="component" value="Unassembled WGS sequence"/>
</dbReference>
<dbReference type="AlphaFoldDB" id="A0A8J2V211"/>
<dbReference type="Gene3D" id="3.90.1340.10">
    <property type="entry name" value="Phage tail collar domain"/>
    <property type="match status" value="1"/>
</dbReference>
<reference evidence="3" key="2">
    <citation type="submission" date="2020-09" db="EMBL/GenBank/DDBJ databases">
        <authorList>
            <person name="Sun Q."/>
            <person name="Zhou Y."/>
        </authorList>
    </citation>
    <scope>NUCLEOTIDE SEQUENCE</scope>
    <source>
        <strain evidence="3">CGMCC 1.12921</strain>
    </source>
</reference>
<sequence>MRKFITATAAASALAMAASAAVSPAAAQSEPFLGQMMLTGYNFCPRGWAEPAGQLLPISQNSALFSLYGTTYGGDGRVSFALPDMRGRAPIHHGTGPGLPTYPLGARGGQTSFTLSILNLPSHSHTVNATNLTADKGGPQDRYLGGGVGDDDVYHDGPPTRTMAAGMISPTGSGLPVDQRGPYIAMQWCVAMQGVYPSRN</sequence>
<comment type="caution">
    <text evidence="3">The sequence shown here is derived from an EMBL/GenBank/DDBJ whole genome shotgun (WGS) entry which is preliminary data.</text>
</comment>
<dbReference type="RefSeq" id="WP_206711308.1">
    <property type="nucleotide sequence ID" value="NZ_BMGH01000001.1"/>
</dbReference>
<reference evidence="3" key="1">
    <citation type="journal article" date="2014" name="Int. J. Syst. Evol. Microbiol.">
        <title>Complete genome sequence of Corynebacterium casei LMG S-19264T (=DSM 44701T), isolated from a smear-ripened cheese.</title>
        <authorList>
            <consortium name="US DOE Joint Genome Institute (JGI-PGF)"/>
            <person name="Walter F."/>
            <person name="Albersmeier A."/>
            <person name="Kalinowski J."/>
            <person name="Ruckert C."/>
        </authorList>
    </citation>
    <scope>NUCLEOTIDE SEQUENCE</scope>
    <source>
        <strain evidence="3">CGMCC 1.12921</strain>
    </source>
</reference>
<evidence type="ECO:0000256" key="1">
    <source>
        <dbReference type="SAM" id="SignalP"/>
    </source>
</evidence>
<feature type="domain" description="Phage tail collar" evidence="2">
    <location>
        <begin position="34"/>
        <end position="90"/>
    </location>
</feature>